<sequence>MQKKHITSAISQTFGKFASKEFPKWFQNIVNQSYVSLMGLDMSEFYEPNRYRSLNALFTRHLREPRKFSLAAEDFISPCDSLISECGTLIDDYALQIKGMRYKTDELLGNNFTQAEKDAIHDGDFINFYLSPKDYHRYHIPTNLKVLKAVHIPGKFYPVNFPSLKKRLNLFIENERVVLQCETMGGKIFYMVLVSALNVGVMKVSFEPRIQTDADVVGEQVYKFDNLYLDKGDDFGCFEMGSTIVILSEKGMFESVLMHAGEKVRFGDTIAKLKL</sequence>
<dbReference type="GO" id="GO:0006646">
    <property type="term" value="P:phosphatidylethanolamine biosynthetic process"/>
    <property type="evidence" value="ECO:0007669"/>
    <property type="project" value="UniProtKB-UniPathway"/>
</dbReference>
<evidence type="ECO:0000256" key="8">
    <source>
        <dbReference type="ARBA" id="ARBA00023239"/>
    </source>
</evidence>
<comment type="cofactor">
    <cofactor evidence="1">
        <name>pyruvate</name>
        <dbReference type="ChEBI" id="CHEBI:15361"/>
    </cofactor>
</comment>
<evidence type="ECO:0000256" key="6">
    <source>
        <dbReference type="ARBA" id="ARBA00023098"/>
    </source>
</evidence>
<evidence type="ECO:0000256" key="7">
    <source>
        <dbReference type="ARBA" id="ARBA00023209"/>
    </source>
</evidence>
<dbReference type="InterPro" id="IPR033177">
    <property type="entry name" value="PSD-B"/>
</dbReference>
<keyword evidence="6" id="KW-0443">Lipid metabolism</keyword>
<dbReference type="PANTHER" id="PTHR10067:SF6">
    <property type="entry name" value="PHOSPHATIDYLSERINE DECARBOXYLASE PROENZYME, MITOCHONDRIAL"/>
    <property type="match status" value="1"/>
</dbReference>
<organism evidence="12">
    <name type="scientific">hydrothermal vent metagenome</name>
    <dbReference type="NCBI Taxonomy" id="652676"/>
    <lineage>
        <taxon>unclassified sequences</taxon>
        <taxon>metagenomes</taxon>
        <taxon>ecological metagenomes</taxon>
    </lineage>
</organism>
<evidence type="ECO:0000256" key="2">
    <source>
        <dbReference type="ARBA" id="ARBA00005189"/>
    </source>
</evidence>
<dbReference type="EMBL" id="FPHK01000104">
    <property type="protein sequence ID" value="SFV67270.1"/>
    <property type="molecule type" value="Genomic_DNA"/>
</dbReference>
<protein>
    <recommendedName>
        <fullName evidence="3">phosphatidylserine decarboxylase</fullName>
        <ecNumber evidence="3">4.1.1.65</ecNumber>
    </recommendedName>
</protein>
<keyword evidence="8 12" id="KW-0456">Lyase</keyword>
<reference evidence="12" key="1">
    <citation type="submission" date="2016-10" db="EMBL/GenBank/DDBJ databases">
        <authorList>
            <person name="de Groot N.N."/>
        </authorList>
    </citation>
    <scope>NUCLEOTIDE SEQUENCE</scope>
</reference>
<evidence type="ECO:0000256" key="11">
    <source>
        <dbReference type="ARBA" id="ARBA00024326"/>
    </source>
</evidence>
<evidence type="ECO:0000313" key="12">
    <source>
        <dbReference type="EMBL" id="SFV67270.1"/>
    </source>
</evidence>
<gene>
    <name evidence="12" type="ORF">MNB_SM-6-1467</name>
</gene>
<evidence type="ECO:0000256" key="1">
    <source>
        <dbReference type="ARBA" id="ARBA00001928"/>
    </source>
</evidence>
<evidence type="ECO:0000256" key="9">
    <source>
        <dbReference type="ARBA" id="ARBA00023264"/>
    </source>
</evidence>
<dbReference type="NCBIfam" id="TIGR00163">
    <property type="entry name" value="PS_decarb"/>
    <property type="match status" value="1"/>
</dbReference>
<keyword evidence="5" id="KW-0210">Decarboxylase</keyword>
<dbReference type="InterPro" id="IPR003817">
    <property type="entry name" value="PS_Dcarbxylase"/>
</dbReference>
<evidence type="ECO:0000256" key="5">
    <source>
        <dbReference type="ARBA" id="ARBA00022793"/>
    </source>
</evidence>
<evidence type="ECO:0000256" key="10">
    <source>
        <dbReference type="ARBA" id="ARBA00023317"/>
    </source>
</evidence>
<comment type="pathway">
    <text evidence="11">Phospholipid metabolism; phosphatidylethanolamine biosynthesis.</text>
</comment>
<dbReference type="UniPathway" id="UPA00558"/>
<evidence type="ECO:0000256" key="4">
    <source>
        <dbReference type="ARBA" id="ARBA00022516"/>
    </source>
</evidence>
<dbReference type="Pfam" id="PF02666">
    <property type="entry name" value="PS_Dcarbxylase"/>
    <property type="match status" value="1"/>
</dbReference>
<dbReference type="PANTHER" id="PTHR10067">
    <property type="entry name" value="PHOSPHATIDYLSERINE DECARBOXYLASE"/>
    <property type="match status" value="1"/>
</dbReference>
<dbReference type="AlphaFoldDB" id="A0A1W1CN01"/>
<keyword evidence="10" id="KW-0670">Pyruvate</keyword>
<accession>A0A1W1CN01</accession>
<dbReference type="NCBIfam" id="NF003038">
    <property type="entry name" value="PRK03934.1"/>
    <property type="match status" value="1"/>
</dbReference>
<keyword evidence="7" id="KW-0594">Phospholipid biosynthesis</keyword>
<keyword evidence="9" id="KW-1208">Phospholipid metabolism</keyword>
<dbReference type="GO" id="GO:0004609">
    <property type="term" value="F:phosphatidylserine decarboxylase activity"/>
    <property type="evidence" value="ECO:0007669"/>
    <property type="project" value="UniProtKB-EC"/>
</dbReference>
<evidence type="ECO:0000256" key="3">
    <source>
        <dbReference type="ARBA" id="ARBA00012243"/>
    </source>
</evidence>
<dbReference type="EC" id="4.1.1.65" evidence="3"/>
<comment type="pathway">
    <text evidence="2">Lipid metabolism.</text>
</comment>
<proteinExistence type="predicted"/>
<keyword evidence="4" id="KW-0444">Lipid biosynthesis</keyword>
<name>A0A1W1CN01_9ZZZZ</name>